<dbReference type="AlphaFoldDB" id="A0A1M4PRS4"/>
<dbReference type="EMBL" id="LT669839">
    <property type="protein sequence ID" value="SHD78328.1"/>
    <property type="molecule type" value="Genomic_DNA"/>
</dbReference>
<evidence type="ECO:0000313" key="2">
    <source>
        <dbReference type="EMBL" id="SHD78132.1"/>
    </source>
</evidence>
<gene>
    <name evidence="1" type="ORF">CUESP1_0011</name>
    <name evidence="2" type="ORF">CUESP1_2800</name>
    <name evidence="3" type="ORF">CUESP1_3000</name>
</gene>
<evidence type="ECO:0000313" key="4">
    <source>
        <dbReference type="Proteomes" id="UP000245423"/>
    </source>
</evidence>
<dbReference type="Proteomes" id="UP000245423">
    <property type="component" value="Chromosome 1"/>
</dbReference>
<organism evidence="2 4">
    <name type="scientific">[Clostridium] ultunense Esp</name>
    <dbReference type="NCBI Taxonomy" id="1288971"/>
    <lineage>
        <taxon>Bacteria</taxon>
        <taxon>Bacillati</taxon>
        <taxon>Bacillota</taxon>
        <taxon>Tissierellia</taxon>
        <taxon>Tissierellales</taxon>
        <taxon>Tepidimicrobiaceae</taxon>
        <taxon>Schnuerera</taxon>
    </lineage>
</organism>
<evidence type="ECO:0000313" key="1">
    <source>
        <dbReference type="EMBL" id="SHD75410.1"/>
    </source>
</evidence>
<accession>A0A1M4PRS4</accession>
<protein>
    <recommendedName>
        <fullName evidence="5">Transposase</fullName>
    </recommendedName>
</protein>
<keyword evidence="4" id="KW-1185">Reference proteome</keyword>
<reference evidence="2 4" key="1">
    <citation type="submission" date="2016-11" db="EMBL/GenBank/DDBJ databases">
        <authorList>
            <person name="Manzoor S."/>
        </authorList>
    </citation>
    <scope>NUCLEOTIDE SEQUENCE [LARGE SCALE GENOMIC DNA]</scope>
    <source>
        <strain evidence="2">Clostridium ultunense strain Esp</strain>
    </source>
</reference>
<dbReference type="EMBL" id="LT669839">
    <property type="protein sequence ID" value="SHD75410.1"/>
    <property type="molecule type" value="Genomic_DNA"/>
</dbReference>
<evidence type="ECO:0000313" key="3">
    <source>
        <dbReference type="EMBL" id="SHD78328.1"/>
    </source>
</evidence>
<proteinExistence type="predicted"/>
<sequence>MEKSFIRYSKRYNNIARKILNYKTPNEIVGEYFSKNAA</sequence>
<dbReference type="EMBL" id="LT669839">
    <property type="protein sequence ID" value="SHD78132.1"/>
    <property type="molecule type" value="Genomic_DNA"/>
</dbReference>
<name>A0A1M4PRS4_9FIRM</name>
<evidence type="ECO:0008006" key="5">
    <source>
        <dbReference type="Google" id="ProtNLM"/>
    </source>
</evidence>